<accession>A0A2T2X9Z9</accession>
<name>A0A2T2X9Z9_9FIRM</name>
<dbReference type="AlphaFoldDB" id="A0A2T2X9Z9"/>
<gene>
    <name evidence="2" type="ORF">C7B43_02775</name>
</gene>
<comment type="caution">
    <text evidence="2">The sequence shown here is derived from an EMBL/GenBank/DDBJ whole genome shotgun (WGS) entry which is preliminary data.</text>
</comment>
<proteinExistence type="predicted"/>
<organism evidence="2 3">
    <name type="scientific">Sulfobacillus benefaciens</name>
    <dbReference type="NCBI Taxonomy" id="453960"/>
    <lineage>
        <taxon>Bacteria</taxon>
        <taxon>Bacillati</taxon>
        <taxon>Bacillota</taxon>
        <taxon>Clostridia</taxon>
        <taxon>Eubacteriales</taxon>
        <taxon>Clostridiales Family XVII. Incertae Sedis</taxon>
        <taxon>Sulfobacillus</taxon>
    </lineage>
</organism>
<dbReference type="EMBL" id="PXYT01000003">
    <property type="protein sequence ID" value="PSR31309.1"/>
    <property type="molecule type" value="Genomic_DNA"/>
</dbReference>
<reference evidence="2 3" key="1">
    <citation type="journal article" date="2014" name="BMC Genomics">
        <title>Comparison of environmental and isolate Sulfobacillus genomes reveals diverse carbon, sulfur, nitrogen, and hydrogen metabolisms.</title>
        <authorList>
            <person name="Justice N.B."/>
            <person name="Norman A."/>
            <person name="Brown C.T."/>
            <person name="Singh A."/>
            <person name="Thomas B.C."/>
            <person name="Banfield J.F."/>
        </authorList>
    </citation>
    <scope>NUCLEOTIDE SEQUENCE [LARGE SCALE GENOMIC DNA]</scope>
    <source>
        <strain evidence="2">AMDSBA1</strain>
    </source>
</reference>
<dbReference type="Proteomes" id="UP000242699">
    <property type="component" value="Unassembled WGS sequence"/>
</dbReference>
<evidence type="ECO:0000313" key="3">
    <source>
        <dbReference type="Proteomes" id="UP000242699"/>
    </source>
</evidence>
<evidence type="ECO:0000256" key="1">
    <source>
        <dbReference type="SAM" id="MobiDB-lite"/>
    </source>
</evidence>
<evidence type="ECO:0000313" key="2">
    <source>
        <dbReference type="EMBL" id="PSR31309.1"/>
    </source>
</evidence>
<protein>
    <submittedName>
        <fullName evidence="2">Uncharacterized protein</fullName>
    </submittedName>
</protein>
<feature type="region of interest" description="Disordered" evidence="1">
    <location>
        <begin position="44"/>
        <end position="64"/>
    </location>
</feature>
<sequence length="64" mass="6682">MPSVGPLLNEKLRRLAAANEALVLEYGGISVLARESSLSISTMRAGVTEPRSGHSGSLLCRGSN</sequence>